<accession>A0A1A8VKI4</accession>
<dbReference type="AlphaFoldDB" id="A0A1A8VKI4"/>
<sequence>MRKIWTPIRRSEDQKVIKNNYDEETKDNFEKSLPAGFIENNRNNRIPYFEIKESTSKQMLQCLSATAYEQMAGTTKILHREVKFHHPMLIEQKERKEAQKILALELRNKCRAEIDDYVECSVGKLWTILRCKDLMIEMRKCLRKYENLEVSKWEKESGNCTRLLSCATWLYVKFREKQIIEERKKNGTSLHRSDERARYNRFVYTDNEKGWIPEKKN</sequence>
<dbReference type="InterPro" id="IPR013892">
    <property type="entry name" value="Cyt_c_biogenesis_Cmc1-like"/>
</dbReference>
<dbReference type="EMBL" id="FLQU01000040">
    <property type="protein sequence ID" value="SBS80125.1"/>
    <property type="molecule type" value="Genomic_DNA"/>
</dbReference>
<dbReference type="EMBL" id="FLQV01000065">
    <property type="protein sequence ID" value="SBS80793.1"/>
    <property type="molecule type" value="Genomic_DNA"/>
</dbReference>
<dbReference type="Proteomes" id="UP000078560">
    <property type="component" value="Unassembled WGS sequence"/>
</dbReference>
<organism evidence="4 5">
    <name type="scientific">Plasmodium ovale curtisi</name>
    <dbReference type="NCBI Taxonomy" id="864141"/>
    <lineage>
        <taxon>Eukaryota</taxon>
        <taxon>Sar</taxon>
        <taxon>Alveolata</taxon>
        <taxon>Apicomplexa</taxon>
        <taxon>Aconoidasida</taxon>
        <taxon>Haemosporida</taxon>
        <taxon>Plasmodiidae</taxon>
        <taxon>Plasmodium</taxon>
        <taxon>Plasmodium (Plasmodium)</taxon>
    </lineage>
</organism>
<dbReference type="Proteomes" id="UP000078546">
    <property type="component" value="Unassembled WGS sequence"/>
</dbReference>
<evidence type="ECO:0000313" key="5">
    <source>
        <dbReference type="Proteomes" id="UP000078546"/>
    </source>
</evidence>
<evidence type="ECO:0000313" key="3">
    <source>
        <dbReference type="EMBL" id="SBS80125.1"/>
    </source>
</evidence>
<gene>
    <name evidence="4" type="ORF">POVCU1_002980</name>
    <name evidence="3" type="ORF">POVCU2_0003200</name>
</gene>
<evidence type="ECO:0000256" key="2">
    <source>
        <dbReference type="ARBA" id="ARBA00023157"/>
    </source>
</evidence>
<reference evidence="5 6" key="1">
    <citation type="submission" date="2016-05" db="EMBL/GenBank/DDBJ databases">
        <authorList>
            <person name="Naeem Raeece"/>
        </authorList>
    </citation>
    <scope>NUCLEOTIDE SEQUENCE [LARGE SCALE GENOMIC DNA]</scope>
</reference>
<comment type="similarity">
    <text evidence="1">Belongs to the CMC family.</text>
</comment>
<keyword evidence="2" id="KW-1015">Disulfide bond</keyword>
<evidence type="ECO:0000256" key="1">
    <source>
        <dbReference type="ARBA" id="ARBA00007347"/>
    </source>
</evidence>
<evidence type="ECO:0000313" key="6">
    <source>
        <dbReference type="Proteomes" id="UP000078560"/>
    </source>
</evidence>
<name>A0A1A8VKI4_PLAOA</name>
<protein>
    <recommendedName>
        <fullName evidence="7">COX assembly mitochondrial protein</fullName>
    </recommendedName>
</protein>
<evidence type="ECO:0000313" key="4">
    <source>
        <dbReference type="EMBL" id="SBS80793.1"/>
    </source>
</evidence>
<dbReference type="Pfam" id="PF08583">
    <property type="entry name" value="Cmc1"/>
    <property type="match status" value="1"/>
</dbReference>
<reference evidence="4" key="2">
    <citation type="submission" date="2016-05" db="EMBL/GenBank/DDBJ databases">
        <authorList>
            <person name="Lavstsen T."/>
            <person name="Jespersen J.S."/>
        </authorList>
    </citation>
    <scope>NUCLEOTIDE SEQUENCE [LARGE SCALE GENOMIC DNA]</scope>
</reference>
<evidence type="ECO:0008006" key="7">
    <source>
        <dbReference type="Google" id="ProtNLM"/>
    </source>
</evidence>
<proteinExistence type="inferred from homology"/>